<name>X6PAF0_RETFI</name>
<gene>
    <name evidence="1" type="ORF">RFI_01964</name>
</gene>
<accession>X6PAF0</accession>
<organism evidence="1 2">
    <name type="scientific">Reticulomyxa filosa</name>
    <dbReference type="NCBI Taxonomy" id="46433"/>
    <lineage>
        <taxon>Eukaryota</taxon>
        <taxon>Sar</taxon>
        <taxon>Rhizaria</taxon>
        <taxon>Retaria</taxon>
        <taxon>Foraminifera</taxon>
        <taxon>Monothalamids</taxon>
        <taxon>Reticulomyxidae</taxon>
        <taxon>Reticulomyxa</taxon>
    </lineage>
</organism>
<comment type="caution">
    <text evidence="1">The sequence shown here is derived from an EMBL/GenBank/DDBJ whole genome shotgun (WGS) entry which is preliminary data.</text>
</comment>
<dbReference type="Proteomes" id="UP000023152">
    <property type="component" value="Unassembled WGS sequence"/>
</dbReference>
<proteinExistence type="predicted"/>
<evidence type="ECO:0000313" key="2">
    <source>
        <dbReference type="Proteomes" id="UP000023152"/>
    </source>
</evidence>
<evidence type="ECO:0000313" key="1">
    <source>
        <dbReference type="EMBL" id="ETO35108.1"/>
    </source>
</evidence>
<keyword evidence="2" id="KW-1185">Reference proteome</keyword>
<dbReference type="EMBL" id="ASPP01001949">
    <property type="protein sequence ID" value="ETO35108.1"/>
    <property type="molecule type" value="Genomic_DNA"/>
</dbReference>
<reference evidence="1 2" key="1">
    <citation type="journal article" date="2013" name="Curr. Biol.">
        <title>The Genome of the Foraminiferan Reticulomyxa filosa.</title>
        <authorList>
            <person name="Glockner G."/>
            <person name="Hulsmann N."/>
            <person name="Schleicher M."/>
            <person name="Noegel A.A."/>
            <person name="Eichinger L."/>
            <person name="Gallinger C."/>
            <person name="Pawlowski J."/>
            <person name="Sierra R."/>
            <person name="Euteneuer U."/>
            <person name="Pillet L."/>
            <person name="Moustafa A."/>
            <person name="Platzer M."/>
            <person name="Groth M."/>
            <person name="Szafranski K."/>
            <person name="Schliwa M."/>
        </authorList>
    </citation>
    <scope>NUCLEOTIDE SEQUENCE [LARGE SCALE GENOMIC DNA]</scope>
</reference>
<sequence>MFSLFFLYKLETYNIHLDLYLIGYSFNPFYQNNLMFDAPNKKCCYLLNPSLKLLSHTFVFAFILSFDKTKQIIAYYLDHFDQGKDYAYNIRPLNLNERKLNNAFDDGKIQICDKCTMISLQLDNVFQYSINRFHIYFYNRYFSKTQLNSQ</sequence>
<dbReference type="AlphaFoldDB" id="X6PAF0"/>
<protein>
    <submittedName>
        <fullName evidence="1">Uncharacterized protein</fullName>
    </submittedName>
</protein>